<dbReference type="PANTHER" id="PTHR11133">
    <property type="entry name" value="SACCHAROPINE DEHYDROGENASE"/>
    <property type="match status" value="1"/>
</dbReference>
<dbReference type="Proteomes" id="UP001550850">
    <property type="component" value="Unassembled WGS sequence"/>
</dbReference>
<comment type="caution">
    <text evidence="5">The sequence shown here is derived from an EMBL/GenBank/DDBJ whole genome shotgun (WGS) entry which is preliminary data.</text>
</comment>
<dbReference type="EMBL" id="JBEZUR010000001">
    <property type="protein sequence ID" value="MEU3552847.1"/>
    <property type="molecule type" value="Genomic_DNA"/>
</dbReference>
<evidence type="ECO:0000259" key="4">
    <source>
        <dbReference type="Pfam" id="PF16653"/>
    </source>
</evidence>
<evidence type="ECO:0000256" key="1">
    <source>
        <dbReference type="ARBA" id="ARBA00023002"/>
    </source>
</evidence>
<feature type="domain" description="Saccharopine dehydrogenase NADP binding" evidence="3">
    <location>
        <begin position="26"/>
        <end position="140"/>
    </location>
</feature>
<dbReference type="Pfam" id="PF03435">
    <property type="entry name" value="Sacchrp_dh_NADP"/>
    <property type="match status" value="1"/>
</dbReference>
<gene>
    <name evidence="5" type="ORF">AB0E65_01195</name>
</gene>
<accession>A0ABV2YAU6</accession>
<dbReference type="PANTHER" id="PTHR11133:SF23">
    <property type="entry name" value="SACCHAROPINE DEHYDROGENASE [NAD(+), L-LYSINE-FORMING]"/>
    <property type="match status" value="1"/>
</dbReference>
<keyword evidence="6" id="KW-1185">Reference proteome</keyword>
<reference evidence="5 6" key="1">
    <citation type="submission" date="2024-06" db="EMBL/GenBank/DDBJ databases">
        <title>The Natural Products Discovery Center: Release of the First 8490 Sequenced Strains for Exploring Actinobacteria Biosynthetic Diversity.</title>
        <authorList>
            <person name="Kalkreuter E."/>
            <person name="Kautsar S.A."/>
            <person name="Yang D."/>
            <person name="Bader C.D."/>
            <person name="Teijaro C.N."/>
            <person name="Fluegel L."/>
            <person name="Davis C.M."/>
            <person name="Simpson J.R."/>
            <person name="Lauterbach L."/>
            <person name="Steele A.D."/>
            <person name="Gui C."/>
            <person name="Meng S."/>
            <person name="Li G."/>
            <person name="Viehrig K."/>
            <person name="Ye F."/>
            <person name="Su P."/>
            <person name="Kiefer A.F."/>
            <person name="Nichols A."/>
            <person name="Cepeda A.J."/>
            <person name="Yan W."/>
            <person name="Fan B."/>
            <person name="Jiang Y."/>
            <person name="Adhikari A."/>
            <person name="Zheng C.-J."/>
            <person name="Schuster L."/>
            <person name="Cowan T.M."/>
            <person name="Smanski M.J."/>
            <person name="Chevrette M.G."/>
            <person name="De Carvalho L.P.S."/>
            <person name="Shen B."/>
        </authorList>
    </citation>
    <scope>NUCLEOTIDE SEQUENCE [LARGE SCALE GENOMIC DNA]</scope>
    <source>
        <strain evidence="5 6">NPDC038104</strain>
    </source>
</reference>
<keyword evidence="1" id="KW-0560">Oxidoreductase</keyword>
<evidence type="ECO:0000313" key="6">
    <source>
        <dbReference type="Proteomes" id="UP001550850"/>
    </source>
</evidence>
<dbReference type="InterPro" id="IPR032095">
    <property type="entry name" value="Sacchrp_dh-like_C"/>
</dbReference>
<sequence>MSTDPIPETERAQESPRTAAPASGVVHWIGTGLSTGPTGLRLVCDRAARVVLWDRTAERAAARLAALGLAGRAETRSLTDEALAAALGPGDVVVSMLPAGEHPRLLRIALAGRAHFACTSYVSDELARLADEARGRGLVVLTEAGIDPGVDHLMAHRLVELAREAVGDTAETADLVSYCGGVPAVPNAFRYRFSWAPYGVLAALGTPARHVHGGEVRTVERPWEATRVHRLGGEEFEVYPNRDSVPFVAQYGIPEGWRLRTFVRGTLRNAGWHDAWQDVFATVSGGDERRVRDLAAELAARHPTTATDRDRVVLSVALDVRAASGARWQGSYLLDVTGEADESAMARCVSLPLAFGVTRLLDGALRAGVNRPAPPEDAASWLDSLAAAGLPAVFHETAPHLADMEGTPA</sequence>
<dbReference type="Pfam" id="PF16653">
    <property type="entry name" value="Sacchrp_dh_C"/>
    <property type="match status" value="1"/>
</dbReference>
<protein>
    <submittedName>
        <fullName evidence="5">Saccharopine dehydrogenase C-terminal domain-containing protein</fullName>
    </submittedName>
</protein>
<dbReference type="InterPro" id="IPR051168">
    <property type="entry name" value="AASS"/>
</dbReference>
<dbReference type="Gene3D" id="3.40.50.720">
    <property type="entry name" value="NAD(P)-binding Rossmann-like Domain"/>
    <property type="match status" value="1"/>
</dbReference>
<organism evidence="5 6">
    <name type="scientific">Streptomyces fragilis</name>
    <dbReference type="NCBI Taxonomy" id="67301"/>
    <lineage>
        <taxon>Bacteria</taxon>
        <taxon>Bacillati</taxon>
        <taxon>Actinomycetota</taxon>
        <taxon>Actinomycetes</taxon>
        <taxon>Kitasatosporales</taxon>
        <taxon>Streptomycetaceae</taxon>
        <taxon>Streptomyces</taxon>
    </lineage>
</organism>
<dbReference type="SUPFAM" id="SSF55347">
    <property type="entry name" value="Glyceraldehyde-3-phosphate dehydrogenase-like, C-terminal domain"/>
    <property type="match status" value="1"/>
</dbReference>
<dbReference type="RefSeq" id="WP_108953668.1">
    <property type="nucleotide sequence ID" value="NZ_BEVZ01000003.1"/>
</dbReference>
<feature type="domain" description="Saccharopine dehydrogenase-like C-terminal" evidence="4">
    <location>
        <begin position="145"/>
        <end position="389"/>
    </location>
</feature>
<evidence type="ECO:0000313" key="5">
    <source>
        <dbReference type="EMBL" id="MEU3552847.1"/>
    </source>
</evidence>
<dbReference type="SUPFAM" id="SSF51735">
    <property type="entry name" value="NAD(P)-binding Rossmann-fold domains"/>
    <property type="match status" value="1"/>
</dbReference>
<evidence type="ECO:0000259" key="3">
    <source>
        <dbReference type="Pfam" id="PF03435"/>
    </source>
</evidence>
<feature type="region of interest" description="Disordered" evidence="2">
    <location>
        <begin position="1"/>
        <end position="21"/>
    </location>
</feature>
<dbReference type="InterPro" id="IPR005097">
    <property type="entry name" value="Sacchrp_dh_NADP-bd"/>
</dbReference>
<dbReference type="InterPro" id="IPR036291">
    <property type="entry name" value="NAD(P)-bd_dom_sf"/>
</dbReference>
<name>A0ABV2YAU6_9ACTN</name>
<dbReference type="Gene3D" id="3.30.360.10">
    <property type="entry name" value="Dihydrodipicolinate Reductase, domain 2"/>
    <property type="match status" value="1"/>
</dbReference>
<evidence type="ECO:0000256" key="2">
    <source>
        <dbReference type="SAM" id="MobiDB-lite"/>
    </source>
</evidence>
<proteinExistence type="predicted"/>